<dbReference type="AlphaFoldDB" id="A0A165DK35"/>
<organism evidence="2 3">
    <name type="scientific">Calocera cornea HHB12733</name>
    <dbReference type="NCBI Taxonomy" id="1353952"/>
    <lineage>
        <taxon>Eukaryota</taxon>
        <taxon>Fungi</taxon>
        <taxon>Dikarya</taxon>
        <taxon>Basidiomycota</taxon>
        <taxon>Agaricomycotina</taxon>
        <taxon>Dacrymycetes</taxon>
        <taxon>Dacrymycetales</taxon>
        <taxon>Dacrymycetaceae</taxon>
        <taxon>Calocera</taxon>
    </lineage>
</organism>
<dbReference type="InParanoid" id="A0A165DK35"/>
<evidence type="ECO:0000256" key="1">
    <source>
        <dbReference type="SAM" id="MobiDB-lite"/>
    </source>
</evidence>
<feature type="region of interest" description="Disordered" evidence="1">
    <location>
        <begin position="17"/>
        <end position="71"/>
    </location>
</feature>
<dbReference type="EMBL" id="KV424049">
    <property type="protein sequence ID" value="KZT52982.1"/>
    <property type="molecule type" value="Genomic_DNA"/>
</dbReference>
<reference evidence="2 3" key="1">
    <citation type="journal article" date="2016" name="Mol. Biol. Evol.">
        <title>Comparative Genomics of Early-Diverging Mushroom-Forming Fungi Provides Insights into the Origins of Lignocellulose Decay Capabilities.</title>
        <authorList>
            <person name="Nagy L.G."/>
            <person name="Riley R."/>
            <person name="Tritt A."/>
            <person name="Adam C."/>
            <person name="Daum C."/>
            <person name="Floudas D."/>
            <person name="Sun H."/>
            <person name="Yadav J.S."/>
            <person name="Pangilinan J."/>
            <person name="Larsson K.H."/>
            <person name="Matsuura K."/>
            <person name="Barry K."/>
            <person name="Labutti K."/>
            <person name="Kuo R."/>
            <person name="Ohm R.A."/>
            <person name="Bhattacharya S.S."/>
            <person name="Shirouzu T."/>
            <person name="Yoshinaga Y."/>
            <person name="Martin F.M."/>
            <person name="Grigoriev I.V."/>
            <person name="Hibbett D.S."/>
        </authorList>
    </citation>
    <scope>NUCLEOTIDE SEQUENCE [LARGE SCALE GENOMIC DNA]</scope>
    <source>
        <strain evidence="2 3">HHB12733</strain>
    </source>
</reference>
<name>A0A165DK35_9BASI</name>
<gene>
    <name evidence="2" type="ORF">CALCODRAFT_557757</name>
</gene>
<evidence type="ECO:0000313" key="3">
    <source>
        <dbReference type="Proteomes" id="UP000076842"/>
    </source>
</evidence>
<dbReference type="STRING" id="1353952.A0A165DK35"/>
<protein>
    <submittedName>
        <fullName evidence="2">Uncharacterized protein</fullName>
    </submittedName>
</protein>
<feature type="region of interest" description="Disordered" evidence="1">
    <location>
        <begin position="91"/>
        <end position="115"/>
    </location>
</feature>
<dbReference type="Proteomes" id="UP000076842">
    <property type="component" value="Unassembled WGS sequence"/>
</dbReference>
<accession>A0A165DK35</accession>
<feature type="compositionally biased region" description="Pro residues" evidence="1">
    <location>
        <begin position="22"/>
        <end position="37"/>
    </location>
</feature>
<dbReference type="OrthoDB" id="2507743at2759"/>
<feature type="region of interest" description="Disordered" evidence="1">
    <location>
        <begin position="131"/>
        <end position="243"/>
    </location>
</feature>
<keyword evidence="3" id="KW-1185">Reference proteome</keyword>
<feature type="compositionally biased region" description="Basic and acidic residues" evidence="1">
    <location>
        <begin position="145"/>
        <end position="155"/>
    </location>
</feature>
<proteinExistence type="predicted"/>
<evidence type="ECO:0000313" key="2">
    <source>
        <dbReference type="EMBL" id="KZT52982.1"/>
    </source>
</evidence>
<feature type="region of interest" description="Disordered" evidence="1">
    <location>
        <begin position="298"/>
        <end position="319"/>
    </location>
</feature>
<sequence>MPFQFTFSLPSLNPWARAADAPTPPAPVPAPPHPPIPALAGSARSIHAGASAPSLRGTGGKRGWMPAPPRMPEAVVQLSGDAASGYLQASELGQTRAREEEGEDPDMPAAKRRRTVGSAVVDMLSYALRRAGGAPSTPLNAEAEGGTHTRSDSQETRSAVGEPPPYDDLDYPHPHPHPHGGYDAHAGTGTGKRRPPSLSSEPRRRRPRLQLDHPAGAGRGRRVGGKQRTLTPSASFNPFRPAGSPRAITFAHRAAEGGEMVAGSVDSELDVHISRMDHTLQALLAEGARALGQEVVLPQDENEVDPNGFEQDVEEWEDD</sequence>